<dbReference type="AlphaFoldDB" id="A0ABD3P6W7"/>
<dbReference type="FunFam" id="2.130.10.10:FF:000251">
    <property type="entry name" value="Dynein axonemal intermediate chain 1"/>
    <property type="match status" value="1"/>
</dbReference>
<evidence type="ECO:0000256" key="10">
    <source>
        <dbReference type="ARBA" id="ARBA00023273"/>
    </source>
</evidence>
<dbReference type="Gene3D" id="2.130.10.10">
    <property type="entry name" value="YVTN repeat-like/Quinoprotein amine dehydrogenase"/>
    <property type="match status" value="2"/>
</dbReference>
<comment type="caution">
    <text evidence="13">The sequence shown here is derived from an EMBL/GenBank/DDBJ whole genome shotgun (WGS) entry which is preliminary data.</text>
</comment>
<dbReference type="InterPro" id="IPR036322">
    <property type="entry name" value="WD40_repeat_dom_sf"/>
</dbReference>
<gene>
    <name evidence="13" type="ORF">ACHAWO_007603</name>
</gene>
<keyword evidence="10" id="KW-0966">Cell projection</keyword>
<keyword evidence="7" id="KW-0243">Dynein</keyword>
<organism evidence="13 14">
    <name type="scientific">Cyclotella atomus</name>
    <dbReference type="NCBI Taxonomy" id="382360"/>
    <lineage>
        <taxon>Eukaryota</taxon>
        <taxon>Sar</taxon>
        <taxon>Stramenopiles</taxon>
        <taxon>Ochrophyta</taxon>
        <taxon>Bacillariophyta</taxon>
        <taxon>Coscinodiscophyceae</taxon>
        <taxon>Thalassiosirophycidae</taxon>
        <taxon>Stephanodiscales</taxon>
        <taxon>Stephanodiscaceae</taxon>
        <taxon>Cyclotella</taxon>
    </lineage>
</organism>
<dbReference type="Proteomes" id="UP001530400">
    <property type="component" value="Unassembled WGS sequence"/>
</dbReference>
<protein>
    <submittedName>
        <fullName evidence="13">Uncharacterized protein</fullName>
    </submittedName>
</protein>
<evidence type="ECO:0000256" key="12">
    <source>
        <dbReference type="SAM" id="MobiDB-lite"/>
    </source>
</evidence>
<dbReference type="InterPro" id="IPR015943">
    <property type="entry name" value="WD40/YVTN_repeat-like_dom_sf"/>
</dbReference>
<dbReference type="GO" id="GO:0030286">
    <property type="term" value="C:dynein complex"/>
    <property type="evidence" value="ECO:0007669"/>
    <property type="project" value="UniProtKB-KW"/>
</dbReference>
<keyword evidence="6" id="KW-0677">Repeat</keyword>
<dbReference type="GO" id="GO:0005930">
    <property type="term" value="C:axoneme"/>
    <property type="evidence" value="ECO:0007669"/>
    <property type="project" value="UniProtKB-SubCell"/>
</dbReference>
<keyword evidence="3" id="KW-0963">Cytoplasm</keyword>
<evidence type="ECO:0000256" key="6">
    <source>
        <dbReference type="ARBA" id="ARBA00022737"/>
    </source>
</evidence>
<keyword evidence="14" id="KW-1185">Reference proteome</keyword>
<dbReference type="PANTHER" id="PTHR12442">
    <property type="entry name" value="DYNEIN INTERMEDIATE CHAIN"/>
    <property type="match status" value="1"/>
</dbReference>
<dbReference type="SUPFAM" id="SSF50978">
    <property type="entry name" value="WD40 repeat-like"/>
    <property type="match status" value="1"/>
</dbReference>
<dbReference type="PROSITE" id="PS50294">
    <property type="entry name" value="WD_REPEATS_REGION"/>
    <property type="match status" value="1"/>
</dbReference>
<dbReference type="SMART" id="SM00320">
    <property type="entry name" value="WD40"/>
    <property type="match status" value="6"/>
</dbReference>
<evidence type="ECO:0000313" key="14">
    <source>
        <dbReference type="Proteomes" id="UP001530400"/>
    </source>
</evidence>
<proteinExistence type="inferred from homology"/>
<dbReference type="PANTHER" id="PTHR12442:SF11">
    <property type="entry name" value="DYNEIN AXONEMAL INTERMEDIATE CHAIN 1"/>
    <property type="match status" value="1"/>
</dbReference>
<comment type="similarity">
    <text evidence="2">Belongs to the dynein intermediate chain family.</text>
</comment>
<evidence type="ECO:0000256" key="3">
    <source>
        <dbReference type="ARBA" id="ARBA00022490"/>
    </source>
</evidence>
<keyword evidence="8" id="KW-0505">Motor protein</keyword>
<name>A0ABD3P6W7_9STRA</name>
<evidence type="ECO:0000256" key="4">
    <source>
        <dbReference type="ARBA" id="ARBA00022574"/>
    </source>
</evidence>
<evidence type="ECO:0000256" key="1">
    <source>
        <dbReference type="ARBA" id="ARBA00004430"/>
    </source>
</evidence>
<feature type="region of interest" description="Disordered" evidence="12">
    <location>
        <begin position="1"/>
        <end position="76"/>
    </location>
</feature>
<sequence>MVLRPSKSVPTTKGNRNPVVKEDLAKPRRSHPSSATKSRKPSNAPKVPRKKKPKERPSDDQPAFQGPVKRIIKPENQLELSDKELDEDVSRILTGDDPNVPKNVCKYSYKDKCYKPDPPGQGDNMATHFSILGTTLHIDSEECKKYQDNEATSDETTAVNDTKVTLECQTSTSRDSGSAAVGASLHIKNQFNYSERATQTFNNPLRSRGVHTTPPPITQFSEQANQWIIYDSYKSECLISMMELKHDGGSRSTSFEDKLASIVAGKDDEAATERSDMMHSESMANALKIMGRLVNQNAEDDIFTDFKYYEDPADSAKPGHGTLLPLWRFSNSRTSRKQVTSLCWNPRYDDLFAVGYGSYDFTRQSTGVVCCYSLKNTSYPEYAIRTESGVMCLDFHADHPSLLVAGCYDGNVSVYDISTGSNKPIYSSSIRSGKHSDPVWQVRWCAGRSSNKEMNLYSISSDGKVAIWTMSKNDLKMEPVMLLKHNNLSKDDFGEPPLTGLAAGCSFDFNASLESLFVVGTEEGNIHECSKAYSGQYIKTYDGHHMAVNKVQWNPFHADIFLSCSADWTVKIWDHKSPQCLLHFDLGNAVGDVCWSPYSSTVFAAVTTDGKVHIFDLSQNKREPLCSQKVVTKARLTNVSFNSNDYILIAGDDRGQVHSLKLSPNLRQLHSANENSEDEALQKKRLMKVLSTINKNYAT</sequence>
<evidence type="ECO:0000256" key="5">
    <source>
        <dbReference type="ARBA" id="ARBA00022701"/>
    </source>
</evidence>
<dbReference type="GO" id="GO:0005874">
    <property type="term" value="C:microtubule"/>
    <property type="evidence" value="ECO:0007669"/>
    <property type="project" value="UniProtKB-KW"/>
</dbReference>
<evidence type="ECO:0000256" key="7">
    <source>
        <dbReference type="ARBA" id="ARBA00023017"/>
    </source>
</evidence>
<keyword evidence="4 11" id="KW-0853">WD repeat</keyword>
<keyword evidence="9" id="KW-0206">Cytoskeleton</keyword>
<feature type="repeat" description="WD" evidence="11">
    <location>
        <begin position="541"/>
        <end position="583"/>
    </location>
</feature>
<accession>A0ABD3P6W7</accession>
<evidence type="ECO:0000256" key="11">
    <source>
        <dbReference type="PROSITE-ProRule" id="PRU00221"/>
    </source>
</evidence>
<dbReference type="EMBL" id="JALLPJ020000751">
    <property type="protein sequence ID" value="KAL3783777.1"/>
    <property type="molecule type" value="Genomic_DNA"/>
</dbReference>
<dbReference type="InterPro" id="IPR050687">
    <property type="entry name" value="Dynein_IC"/>
</dbReference>
<reference evidence="13 14" key="1">
    <citation type="submission" date="2024-10" db="EMBL/GenBank/DDBJ databases">
        <title>Updated reference genomes for cyclostephanoid diatoms.</title>
        <authorList>
            <person name="Roberts W.R."/>
            <person name="Alverson A.J."/>
        </authorList>
    </citation>
    <scope>NUCLEOTIDE SEQUENCE [LARGE SCALE GENOMIC DNA]</scope>
    <source>
        <strain evidence="13 14">AJA010-31</strain>
    </source>
</reference>
<evidence type="ECO:0000313" key="13">
    <source>
        <dbReference type="EMBL" id="KAL3783777.1"/>
    </source>
</evidence>
<comment type="subcellular location">
    <subcellularLocation>
        <location evidence="1">Cytoplasm</location>
        <location evidence="1">Cytoskeleton</location>
        <location evidence="1">Cilium axoneme</location>
    </subcellularLocation>
</comment>
<dbReference type="Pfam" id="PF00400">
    <property type="entry name" value="WD40"/>
    <property type="match status" value="3"/>
</dbReference>
<dbReference type="PROSITE" id="PS50082">
    <property type="entry name" value="WD_REPEATS_2"/>
    <property type="match status" value="1"/>
</dbReference>
<dbReference type="InterPro" id="IPR001680">
    <property type="entry name" value="WD40_rpt"/>
</dbReference>
<evidence type="ECO:0000256" key="2">
    <source>
        <dbReference type="ARBA" id="ARBA00011059"/>
    </source>
</evidence>
<keyword evidence="5" id="KW-0493">Microtubule</keyword>
<evidence type="ECO:0000256" key="8">
    <source>
        <dbReference type="ARBA" id="ARBA00023175"/>
    </source>
</evidence>
<evidence type="ECO:0000256" key="9">
    <source>
        <dbReference type="ARBA" id="ARBA00023212"/>
    </source>
</evidence>